<comment type="caution">
    <text evidence="2">The sequence shown here is derived from an EMBL/GenBank/DDBJ whole genome shotgun (WGS) entry which is preliminary data.</text>
</comment>
<accession>A0AAV7VUR6</accession>
<evidence type="ECO:0000313" key="2">
    <source>
        <dbReference type="EMBL" id="KAJ1205018.1"/>
    </source>
</evidence>
<reference evidence="2" key="1">
    <citation type="journal article" date="2022" name="bioRxiv">
        <title>Sequencing and chromosome-scale assembly of the giantPleurodeles waltlgenome.</title>
        <authorList>
            <person name="Brown T."/>
            <person name="Elewa A."/>
            <person name="Iarovenko S."/>
            <person name="Subramanian E."/>
            <person name="Araus A.J."/>
            <person name="Petzold A."/>
            <person name="Susuki M."/>
            <person name="Suzuki K.-i.T."/>
            <person name="Hayashi T."/>
            <person name="Toyoda A."/>
            <person name="Oliveira C."/>
            <person name="Osipova E."/>
            <person name="Leigh N.D."/>
            <person name="Simon A."/>
            <person name="Yun M.H."/>
        </authorList>
    </citation>
    <scope>NUCLEOTIDE SEQUENCE</scope>
    <source>
        <strain evidence="2">20211129_DDA</strain>
        <tissue evidence="2">Liver</tissue>
    </source>
</reference>
<evidence type="ECO:0000313" key="3">
    <source>
        <dbReference type="Proteomes" id="UP001066276"/>
    </source>
</evidence>
<dbReference type="Proteomes" id="UP001066276">
    <property type="component" value="Chromosome 1_2"/>
</dbReference>
<feature type="region of interest" description="Disordered" evidence="1">
    <location>
        <begin position="1"/>
        <end position="20"/>
    </location>
</feature>
<keyword evidence="3" id="KW-1185">Reference proteome</keyword>
<sequence length="303" mass="33467">MAGNNGGCLRSQSQRTPLLKRSSESKVILTGGSQRLKSVIEGVCFSPFFNPVGLHRMKELAGRQHFWEHGAAPLLSASLKLNRVRDAVACVSLWGNQGRASTSVDIGGSKKNRCFRIVHQAEDLGTFESGRKAPRLEGFFQAYVINAVDILLEPMLDRLKGQVGFGKEGGKVAFKNCVGQVAYYLRSTKKSKNKVEIESRVPPPQKSSFVRSKVEQDNRSVGRQLDAKSVGGLSYRRARVTPSVRSYFRLLPGAPRVLAGGANTQELDKMDKMDRLEFAANWKEVDELIMKIKKEGRNEAGLA</sequence>
<evidence type="ECO:0000256" key="1">
    <source>
        <dbReference type="SAM" id="MobiDB-lite"/>
    </source>
</evidence>
<protein>
    <submittedName>
        <fullName evidence="2">Uncharacterized protein</fullName>
    </submittedName>
</protein>
<name>A0AAV7VUR6_PLEWA</name>
<gene>
    <name evidence="2" type="ORF">NDU88_000453</name>
</gene>
<proteinExistence type="predicted"/>
<dbReference type="AlphaFoldDB" id="A0AAV7VUR6"/>
<dbReference type="EMBL" id="JANPWB010000002">
    <property type="protein sequence ID" value="KAJ1205018.1"/>
    <property type="molecule type" value="Genomic_DNA"/>
</dbReference>
<organism evidence="2 3">
    <name type="scientific">Pleurodeles waltl</name>
    <name type="common">Iberian ribbed newt</name>
    <dbReference type="NCBI Taxonomy" id="8319"/>
    <lineage>
        <taxon>Eukaryota</taxon>
        <taxon>Metazoa</taxon>
        <taxon>Chordata</taxon>
        <taxon>Craniata</taxon>
        <taxon>Vertebrata</taxon>
        <taxon>Euteleostomi</taxon>
        <taxon>Amphibia</taxon>
        <taxon>Batrachia</taxon>
        <taxon>Caudata</taxon>
        <taxon>Salamandroidea</taxon>
        <taxon>Salamandridae</taxon>
        <taxon>Pleurodelinae</taxon>
        <taxon>Pleurodeles</taxon>
    </lineage>
</organism>